<proteinExistence type="predicted"/>
<protein>
    <submittedName>
        <fullName evidence="4">Zeta toxin</fullName>
    </submittedName>
</protein>
<evidence type="ECO:0000259" key="3">
    <source>
        <dbReference type="Pfam" id="PF06414"/>
    </source>
</evidence>
<evidence type="ECO:0000313" key="5">
    <source>
        <dbReference type="Proteomes" id="UP000307749"/>
    </source>
</evidence>
<sequence>MVGTPLPSEVETRLEEEALAYARANKTSIARRLTDTARYLPESDPVSIFMAGSPGAGKTEASIELIDIFPDRPIIRIDPDELRSEFASYVGNNAWVFQKAVSVLVDKIHDLALDQKQSFLLDGTLSNFDRAKKNIERSLKKRRTVQILYVYQDPMLAWEFVQAREIAEGRRIRPEHFVEQYFAAREVVNRLKKELGKSISVDLLMKNNDNSNRFYRAGVDQIDSHIPERVTKADLERRLGLA</sequence>
<dbReference type="SUPFAM" id="SSF52540">
    <property type="entry name" value="P-loop containing nucleoside triphosphate hydrolases"/>
    <property type="match status" value="1"/>
</dbReference>
<keyword evidence="1" id="KW-0547">Nucleotide-binding</keyword>
<gene>
    <name evidence="4" type="ORF">B1806_15255</name>
</gene>
<reference evidence="4 5" key="1">
    <citation type="submission" date="2017-02" db="EMBL/GenBank/DDBJ databases">
        <title>Whole genome sequencing of Metallibacterium scheffleri DSM 24874 (T).</title>
        <authorList>
            <person name="Kumar S."/>
            <person name="Patil P."/>
            <person name="Patil P.B."/>
        </authorList>
    </citation>
    <scope>NUCLEOTIDE SEQUENCE [LARGE SCALE GENOMIC DNA]</scope>
    <source>
        <strain evidence="4 5">DSM 24874</strain>
    </source>
</reference>
<keyword evidence="5" id="KW-1185">Reference proteome</keyword>
<dbReference type="GO" id="GO:0005524">
    <property type="term" value="F:ATP binding"/>
    <property type="evidence" value="ECO:0007669"/>
    <property type="project" value="UniProtKB-KW"/>
</dbReference>
<feature type="domain" description="Zeta toxin" evidence="3">
    <location>
        <begin position="33"/>
        <end position="217"/>
    </location>
</feature>
<dbReference type="EMBL" id="MWQO01000063">
    <property type="protein sequence ID" value="THD07137.1"/>
    <property type="molecule type" value="Genomic_DNA"/>
</dbReference>
<accession>A0A4S3KF22</accession>
<dbReference type="OrthoDB" id="6421666at2"/>
<comment type="caution">
    <text evidence="4">The sequence shown here is derived from an EMBL/GenBank/DDBJ whole genome shotgun (WGS) entry which is preliminary data.</text>
</comment>
<dbReference type="InterPro" id="IPR010488">
    <property type="entry name" value="Zeta_toxin_domain"/>
</dbReference>
<dbReference type="STRING" id="993689.GCA_002077135_02535"/>
<evidence type="ECO:0000256" key="2">
    <source>
        <dbReference type="ARBA" id="ARBA00022840"/>
    </source>
</evidence>
<name>A0A4S3KF22_9GAMM</name>
<dbReference type="Proteomes" id="UP000307749">
    <property type="component" value="Unassembled WGS sequence"/>
</dbReference>
<keyword evidence="2" id="KW-0067">ATP-binding</keyword>
<dbReference type="Pfam" id="PF06414">
    <property type="entry name" value="Zeta_toxin"/>
    <property type="match status" value="1"/>
</dbReference>
<evidence type="ECO:0000313" key="4">
    <source>
        <dbReference type="EMBL" id="THD07137.1"/>
    </source>
</evidence>
<evidence type="ECO:0000256" key="1">
    <source>
        <dbReference type="ARBA" id="ARBA00022741"/>
    </source>
</evidence>
<dbReference type="Gene3D" id="3.40.50.300">
    <property type="entry name" value="P-loop containing nucleotide triphosphate hydrolases"/>
    <property type="match status" value="1"/>
</dbReference>
<dbReference type="InterPro" id="IPR027417">
    <property type="entry name" value="P-loop_NTPase"/>
</dbReference>
<dbReference type="GO" id="GO:0016301">
    <property type="term" value="F:kinase activity"/>
    <property type="evidence" value="ECO:0007669"/>
    <property type="project" value="InterPro"/>
</dbReference>
<organism evidence="4 5">
    <name type="scientific">Metallibacterium scheffleri</name>
    <dbReference type="NCBI Taxonomy" id="993689"/>
    <lineage>
        <taxon>Bacteria</taxon>
        <taxon>Pseudomonadati</taxon>
        <taxon>Pseudomonadota</taxon>
        <taxon>Gammaproteobacteria</taxon>
        <taxon>Lysobacterales</taxon>
        <taxon>Rhodanobacteraceae</taxon>
        <taxon>Metallibacterium</taxon>
    </lineage>
</organism>
<dbReference type="AlphaFoldDB" id="A0A4S3KF22"/>